<protein>
    <submittedName>
        <fullName evidence="1">Uncharacterized protein</fullName>
    </submittedName>
</protein>
<organism evidence="1">
    <name type="scientific">Oryza barthii</name>
    <dbReference type="NCBI Taxonomy" id="65489"/>
    <lineage>
        <taxon>Eukaryota</taxon>
        <taxon>Viridiplantae</taxon>
        <taxon>Streptophyta</taxon>
        <taxon>Embryophyta</taxon>
        <taxon>Tracheophyta</taxon>
        <taxon>Spermatophyta</taxon>
        <taxon>Magnoliopsida</taxon>
        <taxon>Liliopsida</taxon>
        <taxon>Poales</taxon>
        <taxon>Poaceae</taxon>
        <taxon>BOP clade</taxon>
        <taxon>Oryzoideae</taxon>
        <taxon>Oryzeae</taxon>
        <taxon>Oryzinae</taxon>
        <taxon>Oryza</taxon>
    </lineage>
</organism>
<sequence length="109" mass="12103">MKKAMLPNHSLDIISIGIPNVENQLCLKVPVGFIEIFHSHQNAGTCHFAHQRLQVENHTNIQCIFSTPSDILSNSQTEEQEEDCSPSSCSLHPHAVLVDVLLVTECMVL</sequence>
<dbReference type="Gramene" id="OBART09G11080.1">
    <property type="protein sequence ID" value="OBART09G11080.1"/>
    <property type="gene ID" value="OBART09G11080"/>
</dbReference>
<dbReference type="Proteomes" id="UP000026960">
    <property type="component" value="Chromosome 9"/>
</dbReference>
<evidence type="ECO:0000313" key="2">
    <source>
        <dbReference type="Proteomes" id="UP000026960"/>
    </source>
</evidence>
<dbReference type="HOGENOM" id="CLU_2187992_0_0_1"/>
<reference evidence="1" key="1">
    <citation type="journal article" date="2009" name="Rice">
        <title>De Novo Next Generation Sequencing of Plant Genomes.</title>
        <authorList>
            <person name="Rounsley S."/>
            <person name="Marri P.R."/>
            <person name="Yu Y."/>
            <person name="He R."/>
            <person name="Sisneros N."/>
            <person name="Goicoechea J.L."/>
            <person name="Lee S.J."/>
            <person name="Angelova A."/>
            <person name="Kudrna D."/>
            <person name="Luo M."/>
            <person name="Affourtit J."/>
            <person name="Desany B."/>
            <person name="Knight J."/>
            <person name="Niazi F."/>
            <person name="Egholm M."/>
            <person name="Wing R.A."/>
        </authorList>
    </citation>
    <scope>NUCLEOTIDE SEQUENCE [LARGE SCALE GENOMIC DNA]</scope>
    <source>
        <strain evidence="1">cv. IRGC 105608</strain>
    </source>
</reference>
<accession>A0A0D3H745</accession>
<proteinExistence type="predicted"/>
<keyword evidence="2" id="KW-1185">Reference proteome</keyword>
<reference evidence="1" key="2">
    <citation type="submission" date="2015-03" db="UniProtKB">
        <authorList>
            <consortium name="EnsemblPlants"/>
        </authorList>
    </citation>
    <scope>IDENTIFICATION</scope>
</reference>
<dbReference type="AlphaFoldDB" id="A0A0D3H745"/>
<evidence type="ECO:0000313" key="1">
    <source>
        <dbReference type="EnsemblPlants" id="OBART09G11080.1"/>
    </source>
</evidence>
<dbReference type="EnsemblPlants" id="OBART09G11080.1">
    <property type="protein sequence ID" value="OBART09G11080.1"/>
    <property type="gene ID" value="OBART09G11080"/>
</dbReference>
<name>A0A0D3H745_9ORYZ</name>
<dbReference type="PaxDb" id="65489-OBART09G11080.1"/>
<dbReference type="eggNOG" id="ENOG502R8C4">
    <property type="taxonomic scope" value="Eukaryota"/>
</dbReference>